<dbReference type="InterPro" id="IPR027417">
    <property type="entry name" value="P-loop_NTPase"/>
</dbReference>
<dbReference type="EMBL" id="AQTU01000006">
    <property type="protein sequence ID" value="EOB33201.1"/>
    <property type="molecule type" value="Genomic_DNA"/>
</dbReference>
<dbReference type="InterPro" id="IPR000605">
    <property type="entry name" value="Helicase_SF3_ssDNA/RNA_vir"/>
</dbReference>
<dbReference type="PATRIC" id="fig|1239793.3.peg.546"/>
<organism evidence="3 4">
    <name type="scientific">Streptococcus mitis 13/39</name>
    <dbReference type="NCBI Taxonomy" id="1239793"/>
    <lineage>
        <taxon>Bacteria</taxon>
        <taxon>Bacillati</taxon>
        <taxon>Bacillota</taxon>
        <taxon>Bacilli</taxon>
        <taxon>Lactobacillales</taxon>
        <taxon>Streptococcaceae</taxon>
        <taxon>Streptococcus</taxon>
        <taxon>Streptococcus mitis group</taxon>
    </lineage>
</organism>
<dbReference type="SUPFAM" id="SSF52540">
    <property type="entry name" value="P-loop containing nucleoside triphosphate hydrolases"/>
    <property type="match status" value="1"/>
</dbReference>
<name>R0ME25_STRMT</name>
<dbReference type="Pfam" id="PF01719">
    <property type="entry name" value="Rep_OBD"/>
    <property type="match status" value="1"/>
</dbReference>
<gene>
    <name evidence="3" type="ORF">D065_02803</name>
</gene>
<protein>
    <submittedName>
        <fullName evidence="3">Plasmid replication protein</fullName>
    </submittedName>
</protein>
<dbReference type="Gene3D" id="3.40.1310.30">
    <property type="match status" value="1"/>
</dbReference>
<dbReference type="Proteomes" id="UP000013315">
    <property type="component" value="Unassembled WGS sequence"/>
</dbReference>
<dbReference type="GO" id="GO:0006260">
    <property type="term" value="P:DNA replication"/>
    <property type="evidence" value="ECO:0007669"/>
    <property type="project" value="InterPro"/>
</dbReference>
<dbReference type="GO" id="GO:0003723">
    <property type="term" value="F:RNA binding"/>
    <property type="evidence" value="ECO:0007669"/>
    <property type="project" value="InterPro"/>
</dbReference>
<dbReference type="GO" id="GO:0003677">
    <property type="term" value="F:DNA binding"/>
    <property type="evidence" value="ECO:0007669"/>
    <property type="project" value="InterPro"/>
</dbReference>
<evidence type="ECO:0000313" key="3">
    <source>
        <dbReference type="EMBL" id="EOB33201.1"/>
    </source>
</evidence>
<evidence type="ECO:0000259" key="2">
    <source>
        <dbReference type="Pfam" id="PF01719"/>
    </source>
</evidence>
<reference evidence="3 4" key="1">
    <citation type="submission" date="2013-04" db="EMBL/GenBank/DDBJ databases">
        <authorList>
            <person name="Ikryannikova L.N."/>
            <person name="Ilina E.N."/>
            <person name="Kostryukova E.S."/>
            <person name="Semashko T.A."/>
            <person name="Karpova I.Y.U."/>
            <person name="Larin A.K."/>
            <person name="Ischenko D.S."/>
            <person name="Alekseev D.G."/>
            <person name="Klimova E.A."/>
            <person name="Filimonova A.V."/>
            <person name="Savinova T.A."/>
            <person name="Filimonova O.Y.U."/>
            <person name="Dubovickaya V.A."/>
            <person name="Sidorenko S.V."/>
            <person name="Govorun V.M."/>
        </authorList>
    </citation>
    <scope>NUCLEOTIDE SEQUENCE [LARGE SCALE GENOMIC DNA]</scope>
    <source>
        <strain evidence="3 4">13/39</strain>
    </source>
</reference>
<dbReference type="GO" id="GO:0003724">
    <property type="term" value="F:RNA helicase activity"/>
    <property type="evidence" value="ECO:0007669"/>
    <property type="project" value="InterPro"/>
</dbReference>
<comment type="caution">
    <text evidence="3">The sequence shown here is derived from an EMBL/GenBank/DDBJ whole genome shotgun (WGS) entry which is preliminary data.</text>
</comment>
<dbReference type="InterPro" id="IPR002631">
    <property type="entry name" value="Plasmid_rep_OBD"/>
</dbReference>
<dbReference type="GO" id="GO:0005727">
    <property type="term" value="C:extrachromosomal circular DNA"/>
    <property type="evidence" value="ECO:0007669"/>
    <property type="project" value="InterPro"/>
</dbReference>
<dbReference type="AlphaFoldDB" id="R0ME25"/>
<feature type="domain" description="Helicase superfamily 3 single-stranded DNA/RNA virus" evidence="1">
    <location>
        <begin position="282"/>
        <end position="360"/>
    </location>
</feature>
<evidence type="ECO:0000313" key="4">
    <source>
        <dbReference type="Proteomes" id="UP000013315"/>
    </source>
</evidence>
<accession>R0ME25</accession>
<proteinExistence type="predicted"/>
<sequence length="484" mass="56755">MVLFEKSPKKLEQINEQISEQIKQKSFNLLKFRASKFKKMIGKEKMAKRKQTTTYIFEQQLKPDFWDWSEDSKKLFLNWENNKIEIFKEIYERVRLISESEDLKIALIIHDKDISYGTKLVEPHIHGYIEFSNKKDLNVLALSLGILPQYIESSGRGKYGKINSKAYLIHAKDKDKYQYSASDVETFDTFDYEAFINQNREDFEKYAATKKREKSDESLDLTLSKIQLGELTYNDVMEDDSLAFLFGNNQQKFREGFNFYGERQTFLRLKSLERKEYQMTVIYIQGDSDIGKSELAKNIALQAQAKLNEVGLRGDIYSASSSNPFDNYLGEDILLLDDLREDTMRASDWLKLLDPLNSARMSARYQNKLVVPRLIIMPVYMSPKLFFGRIKAEDLNQFLRRINFLVDVSLKHGSEVERLYNISEVVKRKGIDFYEKKDGTIAVLNFRYEDLFCAHDRDVFIEKIVEECICPRILPKEVKDVTND</sequence>
<evidence type="ECO:0000259" key="1">
    <source>
        <dbReference type="Pfam" id="PF00910"/>
    </source>
</evidence>
<feature type="domain" description="Plasmid replication protein origin binding" evidence="2">
    <location>
        <begin position="97"/>
        <end position="192"/>
    </location>
</feature>
<dbReference type="Pfam" id="PF00910">
    <property type="entry name" value="RNA_helicase"/>
    <property type="match status" value="1"/>
</dbReference>
<dbReference type="GO" id="GO:0003916">
    <property type="term" value="F:DNA topoisomerase activity"/>
    <property type="evidence" value="ECO:0007669"/>
    <property type="project" value="InterPro"/>
</dbReference>